<dbReference type="InterPro" id="IPR000185">
    <property type="entry name" value="SecA"/>
</dbReference>
<evidence type="ECO:0000256" key="13">
    <source>
        <dbReference type="RuleBase" id="RU003874"/>
    </source>
</evidence>
<dbReference type="CDD" id="cd18803">
    <property type="entry name" value="SF2_C_secA"/>
    <property type="match status" value="1"/>
</dbReference>
<keyword evidence="18" id="KW-1185">Reference proteome</keyword>
<name>A0A942YG45_9BACI</name>
<evidence type="ECO:0000256" key="12">
    <source>
        <dbReference type="HAMAP-Rule" id="MF_01382"/>
    </source>
</evidence>
<evidence type="ECO:0000256" key="4">
    <source>
        <dbReference type="ARBA" id="ARBA00022475"/>
    </source>
</evidence>
<dbReference type="GO" id="GO:0006605">
    <property type="term" value="P:protein targeting"/>
    <property type="evidence" value="ECO:0007669"/>
    <property type="project" value="UniProtKB-UniRule"/>
</dbReference>
<protein>
    <recommendedName>
        <fullName evidence="12 13">Protein translocase subunit SecA</fullName>
        <ecNumber evidence="12">7.4.2.8</ecNumber>
    </recommendedName>
</protein>
<sequence length="787" mass="90335">MSTLQNHFMKFKSRLHMNKLLATVNQINALENKFEKLSQDELIQKTKQLKIQLKEGKAINQLTVEAFAMVREASKRTIGQRHYDVQLLGGLVLADGNIAQMETGEGKTLVASLPSFLFALHGKGVHVITANEYLAKRDLEIIGQIHQYLGLTISLNVSDLSPEEKQAAYSSDIIYGTGSEFGFDYLRDNMEFNIKNKVQRGHNFAIIDEIDSILIDEARTPLIIANKSNISSELFQITSKIVKSFTEKIDYELDLPYRQVQLTEKGARKVEKAFGIDNIYDAEHQILLHFITQSMQAQFIFRKDTDYIVREGKIELVDAFTGRVMDGRTLSNGLHQAIEAKENLEINEENETQASVTVQNYFRMYKTLCGMTGSAIPAQEEFNDIYGLDVIEIPTNRPKIRQDFPDVVYSTLQSKYEKIIKEVQHYHGQKRPILLGTTSIEQSEKLSLLLKKHGLKHQLLNAKSEEQEAQLIALAGQESQITIATNMAGRGTDILLGDGVAKLGGLHIIGTERHESRRIDMQLRGRAGRQGDPGTTQFIISLEDDLMLQYDDEELEKWRKKMKTDALGEIISPNPQQFVNLIQETIENTHFSSRVHLLKLDDIVDQQRKSTYYKRDKLLLKENIPSILISEIEQALKTLINDVSENDREINEDRIQHIFTRLSLMLPIVKDIEISSFSDKEDLSKYIFSRFSSYKQHLTQFIMHDENLLAIQRILLQNLDQHWIDHMNTMETLKDGITLRSYSQEDPYRIFVMEAHNAYDEMTKSYQLSITNHIYAFIKSDDQHEEV</sequence>
<keyword evidence="7 12" id="KW-0067">ATP-binding</keyword>
<comment type="caution">
    <text evidence="17">The sequence shown here is derived from an EMBL/GenBank/DDBJ whole genome shotgun (WGS) entry which is preliminary data.</text>
</comment>
<dbReference type="HAMAP" id="MF_01382">
    <property type="entry name" value="SecA"/>
    <property type="match status" value="1"/>
</dbReference>
<dbReference type="PROSITE" id="PS51192">
    <property type="entry name" value="HELICASE_ATP_BIND_1"/>
    <property type="match status" value="1"/>
</dbReference>
<dbReference type="GO" id="GO:0031522">
    <property type="term" value="C:cell envelope Sec protein transport complex"/>
    <property type="evidence" value="ECO:0007669"/>
    <property type="project" value="TreeGrafter"/>
</dbReference>
<feature type="binding site" evidence="12">
    <location>
        <position position="493"/>
    </location>
    <ligand>
        <name>ATP</name>
        <dbReference type="ChEBI" id="CHEBI:30616"/>
    </ligand>
</feature>
<evidence type="ECO:0000256" key="1">
    <source>
        <dbReference type="ARBA" id="ARBA00004170"/>
    </source>
</evidence>
<keyword evidence="8 12" id="KW-0653">Protein transport</keyword>
<dbReference type="InterPro" id="IPR011115">
    <property type="entry name" value="SecA_DEAD"/>
</dbReference>
<evidence type="ECO:0000313" key="18">
    <source>
        <dbReference type="Proteomes" id="UP000681414"/>
    </source>
</evidence>
<comment type="function">
    <text evidence="12">Part of the Sec protein translocase complex. Interacts with the SecYEG preprotein conducting channel. Has a central role in coupling the hydrolysis of ATP to the transfer of proteins into and across the cell membrane, serving as an ATP-driven molecular motor driving the stepwise translocation of polypeptide chains across the membrane.</text>
</comment>
<keyword evidence="11 12" id="KW-0472">Membrane</keyword>
<dbReference type="SMART" id="SM00958">
    <property type="entry name" value="SecA_PP_bind"/>
    <property type="match status" value="1"/>
</dbReference>
<dbReference type="InterPro" id="IPR036670">
    <property type="entry name" value="SecA_X-link_sf"/>
</dbReference>
<proteinExistence type="inferred from homology"/>
<keyword evidence="5 12" id="KW-0963">Cytoplasm</keyword>
<dbReference type="NCBIfam" id="TIGR00963">
    <property type="entry name" value="secA"/>
    <property type="match status" value="1"/>
</dbReference>
<gene>
    <name evidence="12 17" type="primary">secA</name>
    <name evidence="17" type="ORF">KHA97_11775</name>
</gene>
<dbReference type="EC" id="7.4.2.8" evidence="12"/>
<dbReference type="FunFam" id="3.40.50.300:FF:000429">
    <property type="entry name" value="Preprotein translocase subunit SecA"/>
    <property type="match status" value="1"/>
</dbReference>
<evidence type="ECO:0000256" key="9">
    <source>
        <dbReference type="ARBA" id="ARBA00022967"/>
    </source>
</evidence>
<dbReference type="PANTHER" id="PTHR30612:SF0">
    <property type="entry name" value="CHLOROPLAST PROTEIN-TRANSPORTING ATPASE"/>
    <property type="match status" value="1"/>
</dbReference>
<reference evidence="17 18" key="1">
    <citation type="submission" date="2021-05" db="EMBL/GenBank/DDBJ databases">
        <title>Novel Bacillus species.</title>
        <authorList>
            <person name="Liu G."/>
        </authorList>
    </citation>
    <scope>NUCLEOTIDE SEQUENCE [LARGE SCALE GENOMIC DNA]</scope>
    <source>
        <strain evidence="18">FJAT-49780</strain>
    </source>
</reference>
<comment type="subunit">
    <text evidence="12">Monomer and homodimer. Part of the essential Sec protein translocation apparatus which comprises SecA, SecYEG and auxiliary proteins SecDF. Other proteins may also be involved.</text>
</comment>
<dbReference type="Pfam" id="PF07516">
    <property type="entry name" value="SecA_SW"/>
    <property type="match status" value="1"/>
</dbReference>
<dbReference type="GO" id="GO:0005829">
    <property type="term" value="C:cytosol"/>
    <property type="evidence" value="ECO:0007669"/>
    <property type="project" value="TreeGrafter"/>
</dbReference>
<evidence type="ECO:0000256" key="6">
    <source>
        <dbReference type="ARBA" id="ARBA00022741"/>
    </source>
</evidence>
<dbReference type="InterPro" id="IPR014018">
    <property type="entry name" value="SecA_motor_DEAD"/>
</dbReference>
<dbReference type="Pfam" id="PF21090">
    <property type="entry name" value="P-loop_SecA"/>
    <property type="match status" value="2"/>
</dbReference>
<comment type="catalytic activity">
    <reaction evidence="12">
        <text>ATP + H2O + cellular proteinSide 1 = ADP + phosphate + cellular proteinSide 2.</text>
        <dbReference type="EC" id="7.4.2.8"/>
    </reaction>
</comment>
<evidence type="ECO:0000256" key="3">
    <source>
        <dbReference type="ARBA" id="ARBA00022448"/>
    </source>
</evidence>
<evidence type="ECO:0000313" key="17">
    <source>
        <dbReference type="EMBL" id="MBS4195738.1"/>
    </source>
</evidence>
<feature type="binding site" evidence="12">
    <location>
        <begin position="104"/>
        <end position="108"/>
    </location>
    <ligand>
        <name>ATP</name>
        <dbReference type="ChEBI" id="CHEBI:30616"/>
    </ligand>
</feature>
<feature type="domain" description="Helicase ATP-binding" evidence="14">
    <location>
        <begin position="88"/>
        <end position="265"/>
    </location>
</feature>
<dbReference type="SUPFAM" id="SSF52540">
    <property type="entry name" value="P-loop containing nucleoside triphosphate hydrolases"/>
    <property type="match status" value="2"/>
</dbReference>
<dbReference type="GO" id="GO:0043952">
    <property type="term" value="P:protein transport by the Sec complex"/>
    <property type="evidence" value="ECO:0007669"/>
    <property type="project" value="TreeGrafter"/>
</dbReference>
<dbReference type="InterPro" id="IPR020937">
    <property type="entry name" value="SecA_CS"/>
</dbReference>
<dbReference type="InterPro" id="IPR014001">
    <property type="entry name" value="Helicase_ATP-bd"/>
</dbReference>
<evidence type="ECO:0000256" key="5">
    <source>
        <dbReference type="ARBA" id="ARBA00022490"/>
    </source>
</evidence>
<dbReference type="PRINTS" id="PR00906">
    <property type="entry name" value="SECA"/>
</dbReference>
<dbReference type="Gene3D" id="3.40.50.300">
    <property type="entry name" value="P-loop containing nucleotide triphosphate hydrolases"/>
    <property type="match status" value="2"/>
</dbReference>
<dbReference type="InterPro" id="IPR001650">
    <property type="entry name" value="Helicase_C-like"/>
</dbReference>
<comment type="similarity">
    <text evidence="2 12 13">Belongs to the SecA family.</text>
</comment>
<dbReference type="EMBL" id="JAGYPG010000002">
    <property type="protein sequence ID" value="MBS4195738.1"/>
    <property type="molecule type" value="Genomic_DNA"/>
</dbReference>
<evidence type="ECO:0000256" key="11">
    <source>
        <dbReference type="ARBA" id="ARBA00023136"/>
    </source>
</evidence>
<dbReference type="GO" id="GO:0005886">
    <property type="term" value="C:plasma membrane"/>
    <property type="evidence" value="ECO:0007669"/>
    <property type="project" value="UniProtKB-SubCell"/>
</dbReference>
<dbReference type="GO" id="GO:0017038">
    <property type="term" value="P:protein import"/>
    <property type="evidence" value="ECO:0007669"/>
    <property type="project" value="InterPro"/>
</dbReference>
<dbReference type="Pfam" id="PF07517">
    <property type="entry name" value="SecA_DEAD"/>
    <property type="match status" value="1"/>
</dbReference>
<dbReference type="InterPro" id="IPR036266">
    <property type="entry name" value="SecA_Wing/Scaffold_sf"/>
</dbReference>
<keyword evidence="6 12" id="KW-0547">Nucleotide-binding</keyword>
<dbReference type="InterPro" id="IPR011130">
    <property type="entry name" value="SecA_preprotein_X-link_dom"/>
</dbReference>
<evidence type="ECO:0000259" key="16">
    <source>
        <dbReference type="PROSITE" id="PS51196"/>
    </source>
</evidence>
<keyword evidence="10 12" id="KW-0811">Translocation</keyword>
<dbReference type="Gene3D" id="3.90.1440.10">
    <property type="entry name" value="SecA, preprotein cross-linking domain"/>
    <property type="match status" value="1"/>
</dbReference>
<evidence type="ECO:0000259" key="15">
    <source>
        <dbReference type="PROSITE" id="PS51194"/>
    </source>
</evidence>
<dbReference type="InterPro" id="IPR027417">
    <property type="entry name" value="P-loop_NTPase"/>
</dbReference>
<keyword evidence="3 12" id="KW-0813">Transport</keyword>
<dbReference type="GO" id="GO:0065002">
    <property type="term" value="P:intracellular protein transmembrane transport"/>
    <property type="evidence" value="ECO:0007669"/>
    <property type="project" value="UniProtKB-UniRule"/>
</dbReference>
<evidence type="ECO:0000259" key="14">
    <source>
        <dbReference type="PROSITE" id="PS51192"/>
    </source>
</evidence>
<dbReference type="Gene3D" id="1.10.3060.10">
    <property type="entry name" value="Helical scaffold and wing domains of SecA"/>
    <property type="match status" value="1"/>
</dbReference>
<feature type="domain" description="SecA family profile" evidence="16">
    <location>
        <begin position="2"/>
        <end position="571"/>
    </location>
</feature>
<dbReference type="SMART" id="SM00490">
    <property type="entry name" value="HELICc"/>
    <property type="match status" value="1"/>
</dbReference>
<dbReference type="GO" id="GO:0008564">
    <property type="term" value="F:protein-exporting ATPase activity"/>
    <property type="evidence" value="ECO:0007669"/>
    <property type="project" value="UniProtKB-EC"/>
</dbReference>
<dbReference type="InterPro" id="IPR044722">
    <property type="entry name" value="SecA_SF2_C"/>
</dbReference>
<comment type="subcellular location">
    <subcellularLocation>
        <location evidence="12">Cell membrane</location>
        <topology evidence="12">Peripheral membrane protein</topology>
        <orientation evidence="12">Cytoplasmic side</orientation>
    </subcellularLocation>
    <subcellularLocation>
        <location evidence="12">Cytoplasm</location>
    </subcellularLocation>
    <subcellularLocation>
        <location evidence="1">Membrane</location>
        <topology evidence="1">Peripheral membrane protein</topology>
    </subcellularLocation>
    <text evidence="12">Distribution is 50-50.</text>
</comment>
<dbReference type="PANTHER" id="PTHR30612">
    <property type="entry name" value="SECA INNER MEMBRANE COMPONENT OF SEC PROTEIN SECRETION SYSTEM"/>
    <property type="match status" value="1"/>
</dbReference>
<dbReference type="SUPFAM" id="SSF81767">
    <property type="entry name" value="Pre-protein crosslinking domain of SecA"/>
    <property type="match status" value="1"/>
</dbReference>
<dbReference type="AlphaFoldDB" id="A0A942YG45"/>
<dbReference type="Proteomes" id="UP000681414">
    <property type="component" value="Unassembled WGS sequence"/>
</dbReference>
<evidence type="ECO:0000256" key="2">
    <source>
        <dbReference type="ARBA" id="ARBA00007650"/>
    </source>
</evidence>
<organism evidence="17 18">
    <name type="scientific">Lederbergia citri</name>
    <dbReference type="NCBI Taxonomy" id="2833580"/>
    <lineage>
        <taxon>Bacteria</taxon>
        <taxon>Bacillati</taxon>
        <taxon>Bacillota</taxon>
        <taxon>Bacilli</taxon>
        <taxon>Bacillales</taxon>
        <taxon>Bacillaceae</taxon>
        <taxon>Lederbergia</taxon>
    </lineage>
</organism>
<feature type="domain" description="Helicase C-terminal" evidence="15">
    <location>
        <begin position="411"/>
        <end position="582"/>
    </location>
</feature>
<accession>A0A942YG45</accession>
<dbReference type="SMART" id="SM00957">
    <property type="entry name" value="SecA_DEAD"/>
    <property type="match status" value="1"/>
</dbReference>
<dbReference type="NCBIfam" id="NF006630">
    <property type="entry name" value="PRK09200.1"/>
    <property type="match status" value="1"/>
</dbReference>
<evidence type="ECO:0000256" key="10">
    <source>
        <dbReference type="ARBA" id="ARBA00023010"/>
    </source>
</evidence>
<dbReference type="GO" id="GO:0005524">
    <property type="term" value="F:ATP binding"/>
    <property type="evidence" value="ECO:0007669"/>
    <property type="project" value="UniProtKB-UniRule"/>
</dbReference>
<dbReference type="InterPro" id="IPR011116">
    <property type="entry name" value="SecA_Wing/Scaffold"/>
</dbReference>
<dbReference type="PROSITE" id="PS51194">
    <property type="entry name" value="HELICASE_CTER"/>
    <property type="match status" value="1"/>
</dbReference>
<evidence type="ECO:0000256" key="8">
    <source>
        <dbReference type="ARBA" id="ARBA00022927"/>
    </source>
</evidence>
<dbReference type="CDD" id="cd17928">
    <property type="entry name" value="DEXDc_SecA"/>
    <property type="match status" value="1"/>
</dbReference>
<feature type="binding site" evidence="12">
    <location>
        <position position="86"/>
    </location>
    <ligand>
        <name>ATP</name>
        <dbReference type="ChEBI" id="CHEBI:30616"/>
    </ligand>
</feature>
<dbReference type="SUPFAM" id="SSF81886">
    <property type="entry name" value="Helical scaffold and wing domains of SecA"/>
    <property type="match status" value="1"/>
</dbReference>
<dbReference type="RefSeq" id="WP_213124933.1">
    <property type="nucleotide sequence ID" value="NZ_JAGYPG010000002.1"/>
</dbReference>
<dbReference type="PROSITE" id="PS51196">
    <property type="entry name" value="SECA_MOTOR_DEAD"/>
    <property type="match status" value="1"/>
</dbReference>
<dbReference type="Pfam" id="PF01043">
    <property type="entry name" value="SecA_PP_bind"/>
    <property type="match status" value="1"/>
</dbReference>
<dbReference type="PROSITE" id="PS01312">
    <property type="entry name" value="SECA"/>
    <property type="match status" value="1"/>
</dbReference>
<keyword evidence="9 12" id="KW-1278">Translocase</keyword>
<evidence type="ECO:0000256" key="7">
    <source>
        <dbReference type="ARBA" id="ARBA00022840"/>
    </source>
</evidence>
<keyword evidence="4 12" id="KW-1003">Cell membrane</keyword>